<reference evidence="2 3" key="1">
    <citation type="submission" date="2020-02" db="EMBL/GenBank/DDBJ databases">
        <title>Complete genome sequence of Flavobacteriaceae bacterium.</title>
        <authorList>
            <person name="Kim S.-J."/>
            <person name="Kim Y.-S."/>
            <person name="Kim K.-H."/>
        </authorList>
    </citation>
    <scope>NUCLEOTIDE SEQUENCE [LARGE SCALE GENOMIC DNA]</scope>
    <source>
        <strain evidence="2 3">RR4-40</strain>
    </source>
</reference>
<dbReference type="EMBL" id="CP049057">
    <property type="protein sequence ID" value="QIE58639.1"/>
    <property type="molecule type" value="Genomic_DNA"/>
</dbReference>
<accession>A0A6G6GJA8</accession>
<sequence>MIKLKITLLAIFLVTFSYSQVSEIDQYKNILDALEINNTVLILEEERIDEDYYYESFMITEKQHKQRLRTYWNLIEDIYNLDRSFPYYLLSLKNNKFKIDRNSWVKTINPYRSDIWRFHSRIDEIRILIDHYLSGNQTKIKQPEYFDKISYRKLKRFLRKNRELNKSDLRAEYILWLKEL</sequence>
<gene>
    <name evidence="2" type="ORF">G5B37_03405</name>
</gene>
<feature type="chain" id="PRO_5026154073" evidence="1">
    <location>
        <begin position="20"/>
        <end position="180"/>
    </location>
</feature>
<protein>
    <submittedName>
        <fullName evidence="2">Uncharacterized protein</fullName>
    </submittedName>
</protein>
<dbReference type="Proteomes" id="UP000505306">
    <property type="component" value="Chromosome"/>
</dbReference>
<evidence type="ECO:0000313" key="3">
    <source>
        <dbReference type="Proteomes" id="UP000505306"/>
    </source>
</evidence>
<feature type="signal peptide" evidence="1">
    <location>
        <begin position="1"/>
        <end position="19"/>
    </location>
</feature>
<keyword evidence="1" id="KW-0732">Signal</keyword>
<dbReference type="AlphaFoldDB" id="A0A6G6GJA8"/>
<evidence type="ECO:0000256" key="1">
    <source>
        <dbReference type="SAM" id="SignalP"/>
    </source>
</evidence>
<organism evidence="2 3">
    <name type="scientific">Rasiella rasia</name>
    <dbReference type="NCBI Taxonomy" id="2744027"/>
    <lineage>
        <taxon>Bacteria</taxon>
        <taxon>Pseudomonadati</taxon>
        <taxon>Bacteroidota</taxon>
        <taxon>Flavobacteriia</taxon>
        <taxon>Flavobacteriales</taxon>
        <taxon>Flavobacteriaceae</taxon>
        <taxon>Rasiella</taxon>
    </lineage>
</organism>
<dbReference type="RefSeq" id="WP_164678672.1">
    <property type="nucleotide sequence ID" value="NZ_CP049057.1"/>
</dbReference>
<dbReference type="KEGG" id="mgel:G5B37_03405"/>
<proteinExistence type="predicted"/>
<keyword evidence="3" id="KW-1185">Reference proteome</keyword>
<name>A0A6G6GJA8_9FLAO</name>
<evidence type="ECO:0000313" key="2">
    <source>
        <dbReference type="EMBL" id="QIE58639.1"/>
    </source>
</evidence>